<evidence type="ECO:0000259" key="7">
    <source>
        <dbReference type="Pfam" id="PF19269"/>
    </source>
</evidence>
<evidence type="ECO:0000256" key="1">
    <source>
        <dbReference type="ARBA" id="ARBA00022490"/>
    </source>
</evidence>
<dbReference type="EMBL" id="VSSQ01064823">
    <property type="protein sequence ID" value="MPN17646.1"/>
    <property type="molecule type" value="Genomic_DNA"/>
</dbReference>
<dbReference type="GO" id="GO:0000049">
    <property type="term" value="F:tRNA binding"/>
    <property type="evidence" value="ECO:0007669"/>
    <property type="project" value="InterPro"/>
</dbReference>
<dbReference type="InterPro" id="IPR045462">
    <property type="entry name" value="aa-tRNA-synth_I_cd-bd"/>
</dbReference>
<dbReference type="AlphaFoldDB" id="A0A645FV19"/>
<dbReference type="PANTHER" id="PTHR43311">
    <property type="entry name" value="GLUTAMATE--TRNA LIGASE"/>
    <property type="match status" value="1"/>
</dbReference>
<dbReference type="SUPFAM" id="SSF48163">
    <property type="entry name" value="An anticodon-binding domain of class I aminoacyl-tRNA synthetases"/>
    <property type="match status" value="1"/>
</dbReference>
<accession>A0A645FV19</accession>
<reference evidence="8" key="1">
    <citation type="submission" date="2019-08" db="EMBL/GenBank/DDBJ databases">
        <authorList>
            <person name="Kucharzyk K."/>
            <person name="Murdoch R.W."/>
            <person name="Higgins S."/>
            <person name="Loffler F."/>
        </authorList>
    </citation>
    <scope>NUCLEOTIDE SEQUENCE</scope>
</reference>
<dbReference type="GO" id="GO:0005829">
    <property type="term" value="C:cytosol"/>
    <property type="evidence" value="ECO:0007669"/>
    <property type="project" value="TreeGrafter"/>
</dbReference>
<keyword evidence="6" id="KW-0030">Aminoacyl-tRNA synthetase</keyword>
<sequence length="160" mass="17462">MDKLKWLNGQYLHQLSTEVVAAKIAPYVEGIAQLELLADTLKNHLNTFSEVKDFLPLFQGEAALPMDEEAAEVLKEETVPQVFALFAKKVAALEEFSAEGIKGILKAVRKETGLGGASVFMPVRVALTGTKHGPDIDKLAALMGRDILMKRLEAAMAKIK</sequence>
<dbReference type="PANTHER" id="PTHR43311:SF1">
    <property type="entry name" value="GLUTAMYL-Q TRNA(ASP) SYNTHETASE"/>
    <property type="match status" value="1"/>
</dbReference>
<keyword evidence="4" id="KW-0067">ATP-binding</keyword>
<comment type="caution">
    <text evidence="8">The sequence shown here is derived from an EMBL/GenBank/DDBJ whole genome shotgun (WGS) entry which is preliminary data.</text>
</comment>
<name>A0A645FV19_9ZZZZ</name>
<keyword evidence="1" id="KW-0963">Cytoplasm</keyword>
<keyword evidence="3" id="KW-0547">Nucleotide-binding</keyword>
<organism evidence="8">
    <name type="scientific">bioreactor metagenome</name>
    <dbReference type="NCBI Taxonomy" id="1076179"/>
    <lineage>
        <taxon>unclassified sequences</taxon>
        <taxon>metagenomes</taxon>
        <taxon>ecological metagenomes</taxon>
    </lineage>
</organism>
<evidence type="ECO:0000256" key="3">
    <source>
        <dbReference type="ARBA" id="ARBA00022741"/>
    </source>
</evidence>
<dbReference type="EC" id="6.1.1.17" evidence="8"/>
<keyword evidence="2 8" id="KW-0436">Ligase</keyword>
<dbReference type="GO" id="GO:0006424">
    <property type="term" value="P:glutamyl-tRNA aminoacylation"/>
    <property type="evidence" value="ECO:0007669"/>
    <property type="project" value="TreeGrafter"/>
</dbReference>
<dbReference type="Pfam" id="PF19269">
    <property type="entry name" value="Anticodon_2"/>
    <property type="match status" value="1"/>
</dbReference>
<evidence type="ECO:0000313" key="8">
    <source>
        <dbReference type="EMBL" id="MPN17646.1"/>
    </source>
</evidence>
<dbReference type="InterPro" id="IPR049940">
    <property type="entry name" value="GluQ/Sye"/>
</dbReference>
<dbReference type="FunFam" id="1.10.10.350:FF:000002">
    <property type="entry name" value="Glutamate--tRNA ligase"/>
    <property type="match status" value="1"/>
</dbReference>
<evidence type="ECO:0000256" key="6">
    <source>
        <dbReference type="ARBA" id="ARBA00023146"/>
    </source>
</evidence>
<dbReference type="GO" id="GO:0005524">
    <property type="term" value="F:ATP binding"/>
    <property type="evidence" value="ECO:0007669"/>
    <property type="project" value="UniProtKB-KW"/>
</dbReference>
<gene>
    <name evidence="8" type="primary">gltX_45</name>
    <name evidence="8" type="ORF">SDC9_165001</name>
</gene>
<dbReference type="Gene3D" id="1.10.10.350">
    <property type="match status" value="1"/>
</dbReference>
<evidence type="ECO:0000256" key="2">
    <source>
        <dbReference type="ARBA" id="ARBA00022598"/>
    </source>
</evidence>
<feature type="domain" description="Aminoacyl-tRNA synthetase class I anticodon-binding" evidence="7">
    <location>
        <begin position="21"/>
        <end position="155"/>
    </location>
</feature>
<dbReference type="InterPro" id="IPR020751">
    <property type="entry name" value="aa-tRNA-synth_I_codon-bd_sub2"/>
</dbReference>
<dbReference type="GO" id="GO:0004818">
    <property type="term" value="F:glutamate-tRNA ligase activity"/>
    <property type="evidence" value="ECO:0007669"/>
    <property type="project" value="UniProtKB-EC"/>
</dbReference>
<evidence type="ECO:0000256" key="5">
    <source>
        <dbReference type="ARBA" id="ARBA00022917"/>
    </source>
</evidence>
<proteinExistence type="predicted"/>
<keyword evidence="5" id="KW-0648">Protein biosynthesis</keyword>
<dbReference type="InterPro" id="IPR008925">
    <property type="entry name" value="aa_tRNA-synth_I_cd-bd_sf"/>
</dbReference>
<evidence type="ECO:0000256" key="4">
    <source>
        <dbReference type="ARBA" id="ARBA00022840"/>
    </source>
</evidence>
<protein>
    <submittedName>
        <fullName evidence="8">Glutamate--tRNA ligase</fullName>
        <ecNumber evidence="8">6.1.1.17</ecNumber>
    </submittedName>
</protein>